<name>A0A8E0RZF9_9TREM</name>
<dbReference type="OrthoDB" id="10612854at2759"/>
<gene>
    <name evidence="1" type="ORF">FBUS_06896</name>
</gene>
<evidence type="ECO:0000313" key="2">
    <source>
        <dbReference type="Proteomes" id="UP000728185"/>
    </source>
</evidence>
<evidence type="ECO:0000313" key="1">
    <source>
        <dbReference type="EMBL" id="KAA0192016.1"/>
    </source>
</evidence>
<dbReference type="Proteomes" id="UP000728185">
    <property type="component" value="Unassembled WGS sequence"/>
</dbReference>
<dbReference type="AlphaFoldDB" id="A0A8E0RZF9"/>
<dbReference type="EMBL" id="LUCM01005953">
    <property type="protein sequence ID" value="KAA0192016.1"/>
    <property type="molecule type" value="Genomic_DNA"/>
</dbReference>
<accession>A0A8E0RZF9</accession>
<proteinExistence type="predicted"/>
<sequence>MGEAFLSVSQILARLLSVTDYLTNVAFDNNNLTLDEIDDLVQVAEHQRRRLILQIPFCDLAKYSESNPEKCKDLVKRIENLHERDLRNSTDHKWEQWENGEKMQATIQTESFEESRLTVTTGVQVFESATEMMTASKQKEMK</sequence>
<protein>
    <submittedName>
        <fullName evidence="1">Uncharacterized protein</fullName>
    </submittedName>
</protein>
<keyword evidence="2" id="KW-1185">Reference proteome</keyword>
<reference evidence="1" key="1">
    <citation type="submission" date="2019-05" db="EMBL/GenBank/DDBJ databases">
        <title>Annotation for the trematode Fasciolopsis buski.</title>
        <authorList>
            <person name="Choi Y.-J."/>
        </authorList>
    </citation>
    <scope>NUCLEOTIDE SEQUENCE</scope>
    <source>
        <strain evidence="1">HT</strain>
        <tissue evidence="1">Whole worm</tissue>
    </source>
</reference>
<organism evidence="1 2">
    <name type="scientific">Fasciolopsis buskii</name>
    <dbReference type="NCBI Taxonomy" id="27845"/>
    <lineage>
        <taxon>Eukaryota</taxon>
        <taxon>Metazoa</taxon>
        <taxon>Spiralia</taxon>
        <taxon>Lophotrochozoa</taxon>
        <taxon>Platyhelminthes</taxon>
        <taxon>Trematoda</taxon>
        <taxon>Digenea</taxon>
        <taxon>Plagiorchiida</taxon>
        <taxon>Echinostomata</taxon>
        <taxon>Echinostomatoidea</taxon>
        <taxon>Fasciolidae</taxon>
        <taxon>Fasciolopsis</taxon>
    </lineage>
</organism>
<comment type="caution">
    <text evidence="1">The sequence shown here is derived from an EMBL/GenBank/DDBJ whole genome shotgun (WGS) entry which is preliminary data.</text>
</comment>